<keyword evidence="3" id="KW-1185">Reference proteome</keyword>
<dbReference type="OrthoDB" id="2666783at2759"/>
<dbReference type="EMBL" id="SGPM01000294">
    <property type="protein sequence ID" value="THH26939.1"/>
    <property type="molecule type" value="Genomic_DNA"/>
</dbReference>
<protein>
    <submittedName>
        <fullName evidence="2">Uncharacterized protein</fullName>
    </submittedName>
</protein>
<feature type="region of interest" description="Disordered" evidence="1">
    <location>
        <begin position="43"/>
        <end position="68"/>
    </location>
</feature>
<evidence type="ECO:0000313" key="3">
    <source>
        <dbReference type="Proteomes" id="UP000308730"/>
    </source>
</evidence>
<dbReference type="Proteomes" id="UP000308730">
    <property type="component" value="Unassembled WGS sequence"/>
</dbReference>
<reference evidence="2 3" key="1">
    <citation type="submission" date="2019-02" db="EMBL/GenBank/DDBJ databases">
        <title>Genome sequencing of the rare red list fungi Antrodiella citrinella (Flaviporus citrinellus).</title>
        <authorList>
            <person name="Buettner E."/>
            <person name="Kellner H."/>
        </authorList>
    </citation>
    <scope>NUCLEOTIDE SEQUENCE [LARGE SCALE GENOMIC DNA]</scope>
    <source>
        <strain evidence="2 3">DSM 108506</strain>
    </source>
</reference>
<feature type="region of interest" description="Disordered" evidence="1">
    <location>
        <begin position="158"/>
        <end position="196"/>
    </location>
</feature>
<evidence type="ECO:0000256" key="1">
    <source>
        <dbReference type="SAM" id="MobiDB-lite"/>
    </source>
</evidence>
<accession>A0A4S4MMA4</accession>
<feature type="compositionally biased region" description="Low complexity" evidence="1">
    <location>
        <begin position="254"/>
        <end position="266"/>
    </location>
</feature>
<name>A0A4S4MMA4_9APHY</name>
<sequence>MGPQKLYVVNGDPNVESPDSATPTGRSVAPFLRPGGSYYGAMGTPRSVTASPAPTFSTQSTAMTSRTPMVPAATWDNRVGLRRSSRPEALPLPNPFMDPVSRPGTADTAYTALSFGSNSSSFGPRGNGLVKLTAGYNSSTSSFGPCGDAYMSGPDTVYLSPFQLSPEDDGGKTPRAPSSPGTESIYSLYDSPTDDEKELDLDVDLEKAMPVPATRAFNAPMVRQTLSSPPRMHTATPHSVHSVAPSVDWTSAEQRSQSPAQIQQQQVNRMPPPPSPVHARAASDPVYRPYTASPRLLHPQHAYPQQQPDSRDTTVLLPNPFPMVGATHTVRRYASIGHTRAQTSYYGVRNNVHLQAAMGRAPPRTQTYPVNVPGGKKSVSRAEWRQLVMNAASGR</sequence>
<gene>
    <name evidence="2" type="ORF">EUX98_g7248</name>
</gene>
<proteinExistence type="predicted"/>
<organism evidence="2 3">
    <name type="scientific">Antrodiella citrinella</name>
    <dbReference type="NCBI Taxonomy" id="2447956"/>
    <lineage>
        <taxon>Eukaryota</taxon>
        <taxon>Fungi</taxon>
        <taxon>Dikarya</taxon>
        <taxon>Basidiomycota</taxon>
        <taxon>Agaricomycotina</taxon>
        <taxon>Agaricomycetes</taxon>
        <taxon>Polyporales</taxon>
        <taxon>Steccherinaceae</taxon>
        <taxon>Antrodiella</taxon>
    </lineage>
</organism>
<feature type="region of interest" description="Disordered" evidence="1">
    <location>
        <begin position="1"/>
        <end position="29"/>
    </location>
</feature>
<feature type="region of interest" description="Disordered" evidence="1">
    <location>
        <begin position="226"/>
        <end position="281"/>
    </location>
</feature>
<dbReference type="AlphaFoldDB" id="A0A4S4MMA4"/>
<comment type="caution">
    <text evidence="2">The sequence shown here is derived from an EMBL/GenBank/DDBJ whole genome shotgun (WGS) entry which is preliminary data.</text>
</comment>
<feature type="compositionally biased region" description="Polar residues" evidence="1">
    <location>
        <begin position="46"/>
        <end position="67"/>
    </location>
</feature>
<evidence type="ECO:0000313" key="2">
    <source>
        <dbReference type="EMBL" id="THH26939.1"/>
    </source>
</evidence>